<gene>
    <name evidence="3" type="ORF">K0O64_10205</name>
</gene>
<evidence type="ECO:0000256" key="1">
    <source>
        <dbReference type="ARBA" id="ARBA00022723"/>
    </source>
</evidence>
<reference evidence="3 4" key="1">
    <citation type="submission" date="2021-07" db="EMBL/GenBank/DDBJ databases">
        <title>Whole genome sequencing of non-tuberculosis mycobacteria type-strains.</title>
        <authorList>
            <person name="Igarashi Y."/>
            <person name="Osugi A."/>
            <person name="Mitarai S."/>
        </authorList>
    </citation>
    <scope>NUCLEOTIDE SEQUENCE [LARGE SCALE GENOMIC DNA]</scope>
    <source>
        <strain evidence="3 4">JCM 16370</strain>
    </source>
</reference>
<keyword evidence="4" id="KW-1185">Reference proteome</keyword>
<evidence type="ECO:0000313" key="4">
    <source>
        <dbReference type="Proteomes" id="UP000825367"/>
    </source>
</evidence>
<sequence>MDVTIIDTSGLGDRSYLVCEDNVAAVIDPQRDIDRVLELAADRGATITHVLETHIHNDYITGGLELARTVDAEYVVAAGDDVGYDRRAVGDGDVIDVGPFRFSVMHTPGHTHHHVSYVLHDAAGKAAGVFTGGSMLHGTTGRTDLIGAEYTKELTHAQFHSVRRLAAELTDDVQIYPTHGFGSFCSASPASGDSSTIAQERTTNPALTNDEQTYVDQLIAGLSDYPAYYAHMGVINADGPAPVDLSLPEPVDAAELRRRIDAGEWVVDLRSRTAFAARHLSGTMGFELSTQFVTYLGWLYAWGAPLTLVGDDVDQILKARRELSRIGVDNITGSAAGDIAALADGESLAGYRVADFADLAKIHGVEDLTVLDVRQRHEYDDSHIAGAVNIPLHELIARLDHVPRGQVWVHCGSGYRASIAASLIDSPERSVVLVDDEFGNAAAHDLTA</sequence>
<dbReference type="SUPFAM" id="SSF52821">
    <property type="entry name" value="Rhodanese/Cell cycle control phosphatase"/>
    <property type="match status" value="2"/>
</dbReference>
<organism evidence="3 4">
    <name type="scientific">Mycolicibacterium pallens</name>
    <dbReference type="NCBI Taxonomy" id="370524"/>
    <lineage>
        <taxon>Bacteria</taxon>
        <taxon>Bacillati</taxon>
        <taxon>Actinomycetota</taxon>
        <taxon>Actinomycetes</taxon>
        <taxon>Mycobacteriales</taxon>
        <taxon>Mycobacteriaceae</taxon>
        <taxon>Mycolicibacterium</taxon>
    </lineage>
</organism>
<accession>A0ABX8VLZ7</accession>
<keyword evidence="1" id="KW-0479">Metal-binding</keyword>
<dbReference type="CDD" id="cd07724">
    <property type="entry name" value="POD-like_MBL-fold"/>
    <property type="match status" value="1"/>
</dbReference>
<evidence type="ECO:0000313" key="3">
    <source>
        <dbReference type="EMBL" id="QYL18823.1"/>
    </source>
</evidence>
<dbReference type="InterPro" id="IPR036866">
    <property type="entry name" value="RibonucZ/Hydroxyglut_hydro"/>
</dbReference>
<dbReference type="InterPro" id="IPR036873">
    <property type="entry name" value="Rhodanese-like_dom_sf"/>
</dbReference>
<name>A0ABX8VLZ7_9MYCO</name>
<dbReference type="InterPro" id="IPR051682">
    <property type="entry name" value="Mito_Persulfide_Diox"/>
</dbReference>
<dbReference type="InterPro" id="IPR001279">
    <property type="entry name" value="Metallo-B-lactamas"/>
</dbReference>
<dbReference type="PROSITE" id="PS50206">
    <property type="entry name" value="RHODANESE_3"/>
    <property type="match status" value="1"/>
</dbReference>
<dbReference type="Pfam" id="PF00753">
    <property type="entry name" value="Lactamase_B"/>
    <property type="match status" value="1"/>
</dbReference>
<dbReference type="SMART" id="SM00450">
    <property type="entry name" value="RHOD"/>
    <property type="match status" value="1"/>
</dbReference>
<dbReference type="Pfam" id="PF00581">
    <property type="entry name" value="Rhodanese"/>
    <property type="match status" value="1"/>
</dbReference>
<dbReference type="RefSeq" id="WP_096311034.1">
    <property type="nucleotide sequence ID" value="NZ_BAAAVX010000045.1"/>
</dbReference>
<dbReference type="SUPFAM" id="SSF56281">
    <property type="entry name" value="Metallo-hydrolase/oxidoreductase"/>
    <property type="match status" value="1"/>
</dbReference>
<dbReference type="PANTHER" id="PTHR43084">
    <property type="entry name" value="PERSULFIDE DIOXYGENASE ETHE1"/>
    <property type="match status" value="1"/>
</dbReference>
<dbReference type="Gene3D" id="3.40.250.10">
    <property type="entry name" value="Rhodanese-like domain"/>
    <property type="match status" value="2"/>
</dbReference>
<dbReference type="InterPro" id="IPR001763">
    <property type="entry name" value="Rhodanese-like_dom"/>
</dbReference>
<dbReference type="Gene3D" id="3.60.15.10">
    <property type="entry name" value="Ribonuclease Z/Hydroxyacylglutathione hydrolase-like"/>
    <property type="match status" value="1"/>
</dbReference>
<proteinExistence type="predicted"/>
<dbReference type="Proteomes" id="UP000825367">
    <property type="component" value="Chromosome"/>
</dbReference>
<evidence type="ECO:0000259" key="2">
    <source>
        <dbReference type="PROSITE" id="PS50206"/>
    </source>
</evidence>
<dbReference type="CDD" id="cd00158">
    <property type="entry name" value="RHOD"/>
    <property type="match status" value="1"/>
</dbReference>
<dbReference type="EMBL" id="CP080333">
    <property type="protein sequence ID" value="QYL18823.1"/>
    <property type="molecule type" value="Genomic_DNA"/>
</dbReference>
<dbReference type="PANTHER" id="PTHR43084:SF1">
    <property type="entry name" value="PERSULFIDE DIOXYGENASE ETHE1, MITOCHONDRIAL"/>
    <property type="match status" value="1"/>
</dbReference>
<feature type="domain" description="Rhodanese" evidence="2">
    <location>
        <begin position="364"/>
        <end position="447"/>
    </location>
</feature>
<dbReference type="SMART" id="SM00849">
    <property type="entry name" value="Lactamase_B"/>
    <property type="match status" value="1"/>
</dbReference>
<protein>
    <submittedName>
        <fullName evidence="3">MBL fold metallo-hydrolase</fullName>
    </submittedName>
</protein>
<dbReference type="InterPro" id="IPR044528">
    <property type="entry name" value="POD-like_MBL-fold"/>
</dbReference>